<sequence length="233" mass="26047">MTPLSNLELIEAAFFEHLAKAPLNLPDEARAGLPDRIRARAAELCERTQTLVDNDLDRGNVGFAVLAAAAYEVLLAAGLPPSRALSTVDACLNDPLRAWVLDGTRQMLDASPDPFEALTDVSRQREAHYFGPSFAFERPIDDGFGYVLEIRRCMFHEALKACGRTEVQPVLCRADLNWIDSIDPDRHHLRFARPSTFATADVCRMWFMRLEPPRLPPTPTNTDPPTDHGPKDR</sequence>
<dbReference type="RefSeq" id="WP_394825494.1">
    <property type="nucleotide sequence ID" value="NZ_CP089984.1"/>
</dbReference>
<organism evidence="2 3">
    <name type="scientific">Pendulispora albinea</name>
    <dbReference type="NCBI Taxonomy" id="2741071"/>
    <lineage>
        <taxon>Bacteria</taxon>
        <taxon>Pseudomonadati</taxon>
        <taxon>Myxococcota</taxon>
        <taxon>Myxococcia</taxon>
        <taxon>Myxococcales</taxon>
        <taxon>Sorangiineae</taxon>
        <taxon>Pendulisporaceae</taxon>
        <taxon>Pendulispora</taxon>
    </lineage>
</organism>
<dbReference type="Proteomes" id="UP001370348">
    <property type="component" value="Chromosome"/>
</dbReference>
<protein>
    <submittedName>
        <fullName evidence="2">L-2-amino-thiazoline-4-carboxylic acid hydrolase</fullName>
    </submittedName>
</protein>
<accession>A0ABZ2LYQ8</accession>
<dbReference type="GO" id="GO:0016787">
    <property type="term" value="F:hydrolase activity"/>
    <property type="evidence" value="ECO:0007669"/>
    <property type="project" value="UniProtKB-KW"/>
</dbReference>
<evidence type="ECO:0000256" key="1">
    <source>
        <dbReference type="SAM" id="MobiDB-lite"/>
    </source>
</evidence>
<keyword evidence="3" id="KW-1185">Reference proteome</keyword>
<dbReference type="InterPro" id="IPR026002">
    <property type="entry name" value="ATC_hydrolase-like"/>
</dbReference>
<reference evidence="2 3" key="1">
    <citation type="submission" date="2021-12" db="EMBL/GenBank/DDBJ databases">
        <title>Discovery of the Pendulisporaceae a myxobacterial family with distinct sporulation behavior and unique specialized metabolism.</title>
        <authorList>
            <person name="Garcia R."/>
            <person name="Popoff A."/>
            <person name="Bader C.D."/>
            <person name="Loehr J."/>
            <person name="Walesch S."/>
            <person name="Walt C."/>
            <person name="Boldt J."/>
            <person name="Bunk B."/>
            <person name="Haeckl F.J.F.P.J."/>
            <person name="Gunesch A.P."/>
            <person name="Birkelbach J."/>
            <person name="Nuebel U."/>
            <person name="Pietschmann T."/>
            <person name="Bach T."/>
            <person name="Mueller R."/>
        </authorList>
    </citation>
    <scope>NUCLEOTIDE SEQUENCE [LARGE SCALE GENOMIC DNA]</scope>
    <source>
        <strain evidence="2 3">MSr11954</strain>
    </source>
</reference>
<proteinExistence type="predicted"/>
<keyword evidence="2" id="KW-0378">Hydrolase</keyword>
<gene>
    <name evidence="2" type="ORF">LZC94_01015</name>
</gene>
<dbReference type="Pfam" id="PF14196">
    <property type="entry name" value="ATC_hydrolase"/>
    <property type="match status" value="1"/>
</dbReference>
<name>A0ABZ2LYQ8_9BACT</name>
<dbReference type="EMBL" id="CP089984">
    <property type="protein sequence ID" value="WXB15860.1"/>
    <property type="molecule type" value="Genomic_DNA"/>
</dbReference>
<evidence type="ECO:0000313" key="2">
    <source>
        <dbReference type="EMBL" id="WXB15860.1"/>
    </source>
</evidence>
<evidence type="ECO:0000313" key="3">
    <source>
        <dbReference type="Proteomes" id="UP001370348"/>
    </source>
</evidence>
<feature type="region of interest" description="Disordered" evidence="1">
    <location>
        <begin position="214"/>
        <end position="233"/>
    </location>
</feature>